<dbReference type="Pfam" id="PF16175">
    <property type="entry name" value="DUF4875"/>
    <property type="match status" value="1"/>
</dbReference>
<sequence>MAITNCKECKKEVSSKAKACPHCGVKEPGAKKSDTIGGIIVMLLIMFAVYKCSGDTPEEMSDNRPAVNQVFEIKNGNPQEYKIIGEQDYSFSGRTRLNVYISAPDANTLEDRAATVQKAAKEFLHERRAHQVTAYLEGGNSIAKGGNHLAIATYTPDGCGNGGDKCTGKAWEIEASGEKYKPGTYVTRKKLT</sequence>
<gene>
    <name evidence="2" type="ORF">I7V27_22745</name>
</gene>
<proteinExistence type="predicted"/>
<dbReference type="Gene3D" id="3.10.310.90">
    <property type="match status" value="1"/>
</dbReference>
<accession>A0AAP2AHI3</accession>
<dbReference type="InterPro" id="IPR032383">
    <property type="entry name" value="DUF4875"/>
</dbReference>
<dbReference type="EMBL" id="JAENMS010000026">
    <property type="protein sequence ID" value="MBL5937238.1"/>
    <property type="molecule type" value="Genomic_DNA"/>
</dbReference>
<dbReference type="AlphaFoldDB" id="A0AAP2AHI3"/>
<organism evidence="2 3">
    <name type="scientific">Lelliottia amnigena</name>
    <name type="common">Enterobacter amnigenus</name>
    <dbReference type="NCBI Taxonomy" id="61646"/>
    <lineage>
        <taxon>Bacteria</taxon>
        <taxon>Pseudomonadati</taxon>
        <taxon>Pseudomonadota</taxon>
        <taxon>Gammaproteobacteria</taxon>
        <taxon>Enterobacterales</taxon>
        <taxon>Enterobacteriaceae</taxon>
        <taxon>Lelliottia</taxon>
    </lineage>
</organism>
<protein>
    <submittedName>
        <fullName evidence="2">DUF4875 domain-containing protein</fullName>
    </submittedName>
</protein>
<evidence type="ECO:0000313" key="3">
    <source>
        <dbReference type="Proteomes" id="UP000653275"/>
    </source>
</evidence>
<comment type="caution">
    <text evidence="2">The sequence shown here is derived from an EMBL/GenBank/DDBJ whole genome shotgun (WGS) entry which is preliminary data.</text>
</comment>
<reference evidence="2" key="1">
    <citation type="submission" date="2020-12" db="EMBL/GenBank/DDBJ databases">
        <title>Draft genome sequence of Enterobacter spp., Lelliottia spp. and Serratia spp. isolated from drinking water reservoirs and lakes.</title>
        <authorList>
            <person name="Reitter C."/>
            <person name="Neuhaus K."/>
            <person name="Huegler M."/>
        </authorList>
    </citation>
    <scope>NUCLEOTIDE SEQUENCE</scope>
    <source>
        <strain evidence="2">TZW15</strain>
    </source>
</reference>
<dbReference type="Proteomes" id="UP000653275">
    <property type="component" value="Unassembled WGS sequence"/>
</dbReference>
<name>A0AAP2AHI3_LELAM</name>
<evidence type="ECO:0000259" key="1">
    <source>
        <dbReference type="Pfam" id="PF16175"/>
    </source>
</evidence>
<evidence type="ECO:0000313" key="2">
    <source>
        <dbReference type="EMBL" id="MBL5937238.1"/>
    </source>
</evidence>
<feature type="domain" description="DUF4875" evidence="1">
    <location>
        <begin position="76"/>
        <end position="182"/>
    </location>
</feature>
<dbReference type="RefSeq" id="WP_202666620.1">
    <property type="nucleotide sequence ID" value="NZ_JAENMR010000025.1"/>
</dbReference>